<dbReference type="RefSeq" id="WP_190446066.1">
    <property type="nucleotide sequence ID" value="NZ_JAMPLM010000086.1"/>
</dbReference>
<evidence type="ECO:0000313" key="1">
    <source>
        <dbReference type="EMBL" id="MEP1062741.1"/>
    </source>
</evidence>
<keyword evidence="2" id="KW-1185">Reference proteome</keyword>
<dbReference type="EMBL" id="JAMPLM010000086">
    <property type="protein sequence ID" value="MEP1062741.1"/>
    <property type="molecule type" value="Genomic_DNA"/>
</dbReference>
<accession>A0ABV0KU22</accession>
<dbReference type="Proteomes" id="UP001476950">
    <property type="component" value="Unassembled WGS sequence"/>
</dbReference>
<gene>
    <name evidence="1" type="ORF">NDI38_30665</name>
</gene>
<sequence length="72" mass="8233">MIFDDLDNIQVKPETRNHRGCFVQEASYKLVNIDRAGWAFICMNDAVCHYVDPDNLQGSIATDLDRDMVQSI</sequence>
<proteinExistence type="predicted"/>
<evidence type="ECO:0000313" key="2">
    <source>
        <dbReference type="Proteomes" id="UP001476950"/>
    </source>
</evidence>
<comment type="caution">
    <text evidence="1">The sequence shown here is derived from an EMBL/GenBank/DDBJ whole genome shotgun (WGS) entry which is preliminary data.</text>
</comment>
<name>A0ABV0KU22_9CYAN</name>
<protein>
    <submittedName>
        <fullName evidence="1">Uncharacterized protein</fullName>
    </submittedName>
</protein>
<organism evidence="1 2">
    <name type="scientific">Stenomitos frigidus AS-A4</name>
    <dbReference type="NCBI Taxonomy" id="2933935"/>
    <lineage>
        <taxon>Bacteria</taxon>
        <taxon>Bacillati</taxon>
        <taxon>Cyanobacteriota</taxon>
        <taxon>Cyanophyceae</taxon>
        <taxon>Leptolyngbyales</taxon>
        <taxon>Leptolyngbyaceae</taxon>
        <taxon>Stenomitos</taxon>
    </lineage>
</organism>
<reference evidence="1 2" key="1">
    <citation type="submission" date="2022-04" db="EMBL/GenBank/DDBJ databases">
        <title>Positive selection, recombination, and allopatry shape intraspecific diversity of widespread and dominant cyanobacteria.</title>
        <authorList>
            <person name="Wei J."/>
            <person name="Shu W."/>
            <person name="Hu C."/>
        </authorList>
    </citation>
    <scope>NUCLEOTIDE SEQUENCE [LARGE SCALE GENOMIC DNA]</scope>
    <source>
        <strain evidence="1 2">AS-A4</strain>
    </source>
</reference>